<dbReference type="Proteomes" id="UP000733611">
    <property type="component" value="Unassembled WGS sequence"/>
</dbReference>
<accession>A0A948WYZ1</accession>
<gene>
    <name evidence="1" type="ORF">H9847_10595</name>
</gene>
<dbReference type="EMBL" id="JAHLFE010000218">
    <property type="protein sequence ID" value="MBU3845290.1"/>
    <property type="molecule type" value="Genomic_DNA"/>
</dbReference>
<reference evidence="1" key="1">
    <citation type="journal article" date="2021" name="PeerJ">
        <title>Extensive microbial diversity within the chicken gut microbiome revealed by metagenomics and culture.</title>
        <authorList>
            <person name="Gilroy R."/>
            <person name="Ravi A."/>
            <person name="Getino M."/>
            <person name="Pursley I."/>
            <person name="Horton D.L."/>
            <person name="Alikhan N.F."/>
            <person name="Baker D."/>
            <person name="Gharbi K."/>
            <person name="Hall N."/>
            <person name="Watson M."/>
            <person name="Adriaenssens E.M."/>
            <person name="Foster-Nyarko E."/>
            <person name="Jarju S."/>
            <person name="Secka A."/>
            <person name="Antonio M."/>
            <person name="Oren A."/>
            <person name="Chaudhuri R.R."/>
            <person name="La Ragione R."/>
            <person name="Hildebrand F."/>
            <person name="Pallen M.J."/>
        </authorList>
    </citation>
    <scope>NUCLEOTIDE SEQUENCE</scope>
    <source>
        <strain evidence="1">378</strain>
    </source>
</reference>
<sequence>MLQAVIRKKFATAPDAADDDVSAGSNAKREDTLTSTVLGLLLQLPDKLLWQVLHQASNPKLLPEDGGELLSYEFWPHWSAAGIQNDDGSERRFVEPDFFLQFAHCDLIGEAKYGSLQYEQQWSNEIRAYHNEYGRDKLCFLLAIGGNDYASKGVEENANGVKVIRLEWYELLQALQRVSVKQDGSVKRTLQFLQQALAYFGLASFSFLEELQPWNDVDLELSAHTPLVRVGLADI</sequence>
<reference evidence="1" key="2">
    <citation type="submission" date="2021-04" db="EMBL/GenBank/DDBJ databases">
        <authorList>
            <person name="Gilroy R."/>
        </authorList>
    </citation>
    <scope>NUCLEOTIDE SEQUENCE</scope>
    <source>
        <strain evidence="1">378</strain>
    </source>
</reference>
<evidence type="ECO:0000313" key="1">
    <source>
        <dbReference type="EMBL" id="MBU3845290.1"/>
    </source>
</evidence>
<dbReference type="AlphaFoldDB" id="A0A948WYZ1"/>
<evidence type="ECO:0000313" key="2">
    <source>
        <dbReference type="Proteomes" id="UP000733611"/>
    </source>
</evidence>
<comment type="caution">
    <text evidence="1">The sequence shown here is derived from an EMBL/GenBank/DDBJ whole genome shotgun (WGS) entry which is preliminary data.</text>
</comment>
<proteinExistence type="predicted"/>
<name>A0A948WYZ1_9GAMM</name>
<organism evidence="1 2">
    <name type="scientific">Candidatus Anaerobiospirillum pullicola</name>
    <dbReference type="NCBI Taxonomy" id="2838451"/>
    <lineage>
        <taxon>Bacteria</taxon>
        <taxon>Pseudomonadati</taxon>
        <taxon>Pseudomonadota</taxon>
        <taxon>Gammaproteobacteria</taxon>
        <taxon>Aeromonadales</taxon>
        <taxon>Succinivibrionaceae</taxon>
        <taxon>Anaerobiospirillum</taxon>
    </lineage>
</organism>
<protein>
    <submittedName>
        <fullName evidence="1">Uncharacterized protein</fullName>
    </submittedName>
</protein>